<evidence type="ECO:0000256" key="2">
    <source>
        <dbReference type="ARBA" id="ARBA00022695"/>
    </source>
</evidence>
<evidence type="ECO:0000256" key="7">
    <source>
        <dbReference type="SAM" id="MobiDB-lite"/>
    </source>
</evidence>
<reference evidence="9" key="1">
    <citation type="journal article" date="2022" name="bioRxiv">
        <title>Sequencing and chromosome-scale assembly of the giantPleurodeles waltlgenome.</title>
        <authorList>
            <person name="Brown T."/>
            <person name="Elewa A."/>
            <person name="Iarovenko S."/>
            <person name="Subramanian E."/>
            <person name="Araus A.J."/>
            <person name="Petzold A."/>
            <person name="Susuki M."/>
            <person name="Suzuki K.-i.T."/>
            <person name="Hayashi T."/>
            <person name="Toyoda A."/>
            <person name="Oliveira C."/>
            <person name="Osipova E."/>
            <person name="Leigh N.D."/>
            <person name="Simon A."/>
            <person name="Yun M.H."/>
        </authorList>
    </citation>
    <scope>NUCLEOTIDE SEQUENCE</scope>
    <source>
        <strain evidence="9">20211129_DDA</strain>
        <tissue evidence="9">Liver</tissue>
    </source>
</reference>
<dbReference type="GO" id="GO:0004519">
    <property type="term" value="F:endonuclease activity"/>
    <property type="evidence" value="ECO:0007669"/>
    <property type="project" value="UniProtKB-KW"/>
</dbReference>
<dbReference type="EMBL" id="JANPWB010000009">
    <property type="protein sequence ID" value="KAJ1153910.1"/>
    <property type="molecule type" value="Genomic_DNA"/>
</dbReference>
<proteinExistence type="predicted"/>
<dbReference type="PANTHER" id="PTHR37984">
    <property type="entry name" value="PROTEIN CBG26694"/>
    <property type="match status" value="1"/>
</dbReference>
<feature type="compositionally biased region" description="Basic and acidic residues" evidence="7">
    <location>
        <begin position="63"/>
        <end position="80"/>
    </location>
</feature>
<keyword evidence="3" id="KW-0540">Nuclease</keyword>
<sequence>MGPTCLCWQSLDPTEQQYAQIERETLVIKWPCGHFHPYLCGRPFRVITDHQPLLKGTAPHTPQRTERKVTFLEPQYKEPEPVYPRHVPSSEGQKPLDVRDKEPTSELGAPSTPEATQFETQDEGR</sequence>
<keyword evidence="10" id="KW-1185">Reference proteome</keyword>
<comment type="caution">
    <text evidence="9">The sequence shown here is derived from an EMBL/GenBank/DDBJ whole genome shotgun (WGS) entry which is preliminary data.</text>
</comment>
<evidence type="ECO:0000256" key="1">
    <source>
        <dbReference type="ARBA" id="ARBA00022679"/>
    </source>
</evidence>
<dbReference type="InterPro" id="IPR041373">
    <property type="entry name" value="RT_RNaseH"/>
</dbReference>
<evidence type="ECO:0000256" key="5">
    <source>
        <dbReference type="ARBA" id="ARBA00022801"/>
    </source>
</evidence>
<keyword evidence="4" id="KW-0255">Endonuclease</keyword>
<dbReference type="GO" id="GO:0003964">
    <property type="term" value="F:RNA-directed DNA polymerase activity"/>
    <property type="evidence" value="ECO:0007669"/>
    <property type="project" value="UniProtKB-KW"/>
</dbReference>
<evidence type="ECO:0000256" key="4">
    <source>
        <dbReference type="ARBA" id="ARBA00022759"/>
    </source>
</evidence>
<keyword evidence="5" id="KW-0378">Hydrolase</keyword>
<protein>
    <recommendedName>
        <fullName evidence="8">Reverse transcriptase RNase H-like domain-containing protein</fullName>
    </recommendedName>
</protein>
<evidence type="ECO:0000256" key="6">
    <source>
        <dbReference type="ARBA" id="ARBA00022918"/>
    </source>
</evidence>
<dbReference type="Proteomes" id="UP001066276">
    <property type="component" value="Chromosome 5"/>
</dbReference>
<keyword evidence="2" id="KW-0548">Nucleotidyltransferase</keyword>
<feature type="compositionally biased region" description="Basic and acidic residues" evidence="7">
    <location>
        <begin position="94"/>
        <end position="104"/>
    </location>
</feature>
<accession>A0AAV7RQW4</accession>
<dbReference type="GO" id="GO:0016787">
    <property type="term" value="F:hydrolase activity"/>
    <property type="evidence" value="ECO:0007669"/>
    <property type="project" value="UniProtKB-KW"/>
</dbReference>
<dbReference type="SUPFAM" id="SSF56672">
    <property type="entry name" value="DNA/RNA polymerases"/>
    <property type="match status" value="1"/>
</dbReference>
<evidence type="ECO:0000313" key="9">
    <source>
        <dbReference type="EMBL" id="KAJ1153910.1"/>
    </source>
</evidence>
<dbReference type="PANTHER" id="PTHR37984:SF7">
    <property type="entry name" value="INTEGRASE CATALYTIC DOMAIN-CONTAINING PROTEIN"/>
    <property type="match status" value="1"/>
</dbReference>
<organism evidence="9 10">
    <name type="scientific">Pleurodeles waltl</name>
    <name type="common">Iberian ribbed newt</name>
    <dbReference type="NCBI Taxonomy" id="8319"/>
    <lineage>
        <taxon>Eukaryota</taxon>
        <taxon>Metazoa</taxon>
        <taxon>Chordata</taxon>
        <taxon>Craniata</taxon>
        <taxon>Vertebrata</taxon>
        <taxon>Euteleostomi</taxon>
        <taxon>Amphibia</taxon>
        <taxon>Batrachia</taxon>
        <taxon>Caudata</taxon>
        <taxon>Salamandroidea</taxon>
        <taxon>Salamandridae</taxon>
        <taxon>Pleurodelinae</taxon>
        <taxon>Pleurodeles</taxon>
    </lineage>
</organism>
<dbReference type="Pfam" id="PF17917">
    <property type="entry name" value="RT_RNaseH"/>
    <property type="match status" value="1"/>
</dbReference>
<dbReference type="AlphaFoldDB" id="A0AAV7RQW4"/>
<dbReference type="InterPro" id="IPR050951">
    <property type="entry name" value="Retrovirus_Pol_polyprotein"/>
</dbReference>
<gene>
    <name evidence="9" type="ORF">NDU88_006668</name>
</gene>
<evidence type="ECO:0000259" key="8">
    <source>
        <dbReference type="Pfam" id="PF17917"/>
    </source>
</evidence>
<evidence type="ECO:0000256" key="3">
    <source>
        <dbReference type="ARBA" id="ARBA00022722"/>
    </source>
</evidence>
<keyword evidence="6" id="KW-0695">RNA-directed DNA polymerase</keyword>
<keyword evidence="1" id="KW-0808">Transferase</keyword>
<feature type="domain" description="Reverse transcriptase RNase H-like" evidence="8">
    <location>
        <begin position="9"/>
        <end position="73"/>
    </location>
</feature>
<feature type="region of interest" description="Disordered" evidence="7">
    <location>
        <begin position="54"/>
        <end position="125"/>
    </location>
</feature>
<name>A0AAV7RQW4_PLEWA</name>
<dbReference type="InterPro" id="IPR043502">
    <property type="entry name" value="DNA/RNA_pol_sf"/>
</dbReference>
<evidence type="ECO:0000313" key="10">
    <source>
        <dbReference type="Proteomes" id="UP001066276"/>
    </source>
</evidence>